<organism evidence="1">
    <name type="scientific">marine sediment metagenome</name>
    <dbReference type="NCBI Taxonomy" id="412755"/>
    <lineage>
        <taxon>unclassified sequences</taxon>
        <taxon>metagenomes</taxon>
        <taxon>ecological metagenomes</taxon>
    </lineage>
</organism>
<sequence length="70" mass="8226">MLTQKSYLTKEYKYKNYILNHSLDSDLNVLICNYKFSVNTLRIIANELRKPKQAKLTQTKGISLEPDLFD</sequence>
<proteinExistence type="predicted"/>
<protein>
    <submittedName>
        <fullName evidence="1">Uncharacterized protein</fullName>
    </submittedName>
</protein>
<dbReference type="AlphaFoldDB" id="A0A0F9PS82"/>
<dbReference type="EMBL" id="LAZR01002211">
    <property type="protein sequence ID" value="KKN33029.1"/>
    <property type="molecule type" value="Genomic_DNA"/>
</dbReference>
<comment type="caution">
    <text evidence="1">The sequence shown here is derived from an EMBL/GenBank/DDBJ whole genome shotgun (WGS) entry which is preliminary data.</text>
</comment>
<name>A0A0F9PS82_9ZZZZ</name>
<evidence type="ECO:0000313" key="1">
    <source>
        <dbReference type="EMBL" id="KKN33029.1"/>
    </source>
</evidence>
<reference evidence="1" key="1">
    <citation type="journal article" date="2015" name="Nature">
        <title>Complex archaea that bridge the gap between prokaryotes and eukaryotes.</title>
        <authorList>
            <person name="Spang A."/>
            <person name="Saw J.H."/>
            <person name="Jorgensen S.L."/>
            <person name="Zaremba-Niedzwiedzka K."/>
            <person name="Martijn J."/>
            <person name="Lind A.E."/>
            <person name="van Eijk R."/>
            <person name="Schleper C."/>
            <person name="Guy L."/>
            <person name="Ettema T.J."/>
        </authorList>
    </citation>
    <scope>NUCLEOTIDE SEQUENCE</scope>
</reference>
<accession>A0A0F9PS82</accession>
<gene>
    <name evidence="1" type="ORF">LCGC14_0807980</name>
</gene>